<protein>
    <submittedName>
        <fullName evidence="1">P-loop containing nucleoside triphosphate hydrolase protein</fullName>
    </submittedName>
</protein>
<comment type="caution">
    <text evidence="1">The sequence shown here is derived from an EMBL/GenBank/DDBJ whole genome shotgun (WGS) entry which is preliminary data.</text>
</comment>
<sequence length="800" mass="92529">MFADIMQENWQRRLLEYDIVSFWGSRDSDYYRHYIPLPKNAQFIGRVPILDELQQMFFIRKECQRLAIFGLGGVGKTQVALQFAYWVKDNQPEYSVFWASALSNGGFNQAYAELARRLSIPMSENEDEDLKESVQRYLSLESTGKWLMIVDNADNHELLFGSSDKPGGINQYLPQSDHGLILFTTRSREVAISAAETDIIDLHEMTSEEATRFLENRITQKHLLHNKMIITELLYELTHLPLAITQAVAYLNRNQMTIEKYLTLLRGTEQNMVSLMSREFHDNTRYPISQNAVATTWLVSFDEIRKSDNAAAELLSFISYIEPKAIPQSLLPNRWPEEETEHAVGTLLGYAFLVRQEEEGMFDMHQLVHVAIRVWLQKHRSTTQQSSAVGDKSPDQTNSVMAKTIQHLKTVFPSRHRENRGLWRQYLPHALSVLERSSNCQIDEKYELLYNVGICLYKDRLFAEAAKALEETYELRRGHAYRSTDDQLKLARWLASAYKFAGRKKEAINIYEYIAIIRRKELTNDNNQRLIAEHDLASAYLGNRQIKAAIDIMEQIVAIKGKTLVKDDHDRLTSEHNLARAYLKYGRIKEAINILEHVVAIEGKTLVEDDHDRLTSEHELARAYHKNGRIKEAIKILEHVVAIRKKTLREEDRERLISEHNLAKAYFNDGRIEEAVKMFECVVTVKEKMMREDDCGRLTSEHNLASAYLDDGRIEEAVKIFEHVVTIQRRASAEEDRDRLRSEYMLARAYLKVGKVQEAITLLQHVVAVRAKTLAEDDPERVASKELLTEAYSRYSPDLS</sequence>
<accession>A0ACC0D157</accession>
<evidence type="ECO:0000313" key="2">
    <source>
        <dbReference type="Proteomes" id="UP001497680"/>
    </source>
</evidence>
<dbReference type="EMBL" id="MU394317">
    <property type="protein sequence ID" value="KAI6086288.1"/>
    <property type="molecule type" value="Genomic_DNA"/>
</dbReference>
<keyword evidence="2" id="KW-1185">Reference proteome</keyword>
<proteinExistence type="predicted"/>
<organism evidence="1 2">
    <name type="scientific">Hypoxylon rubiginosum</name>
    <dbReference type="NCBI Taxonomy" id="110542"/>
    <lineage>
        <taxon>Eukaryota</taxon>
        <taxon>Fungi</taxon>
        <taxon>Dikarya</taxon>
        <taxon>Ascomycota</taxon>
        <taxon>Pezizomycotina</taxon>
        <taxon>Sordariomycetes</taxon>
        <taxon>Xylariomycetidae</taxon>
        <taxon>Xylariales</taxon>
        <taxon>Hypoxylaceae</taxon>
        <taxon>Hypoxylon</taxon>
    </lineage>
</organism>
<keyword evidence="1" id="KW-0378">Hydrolase</keyword>
<reference evidence="1 2" key="1">
    <citation type="journal article" date="2022" name="New Phytol.">
        <title>Ecological generalism drives hyperdiversity of secondary metabolite gene clusters in xylarialean endophytes.</title>
        <authorList>
            <person name="Franco M.E.E."/>
            <person name="Wisecaver J.H."/>
            <person name="Arnold A.E."/>
            <person name="Ju Y.M."/>
            <person name="Slot J.C."/>
            <person name="Ahrendt S."/>
            <person name="Moore L.P."/>
            <person name="Eastman K.E."/>
            <person name="Scott K."/>
            <person name="Konkel Z."/>
            <person name="Mondo S.J."/>
            <person name="Kuo A."/>
            <person name="Hayes R.D."/>
            <person name="Haridas S."/>
            <person name="Andreopoulos B."/>
            <person name="Riley R."/>
            <person name="LaButti K."/>
            <person name="Pangilinan J."/>
            <person name="Lipzen A."/>
            <person name="Amirebrahimi M."/>
            <person name="Yan J."/>
            <person name="Adam C."/>
            <person name="Keymanesh K."/>
            <person name="Ng V."/>
            <person name="Louie K."/>
            <person name="Northen T."/>
            <person name="Drula E."/>
            <person name="Henrissat B."/>
            <person name="Hsieh H.M."/>
            <person name="Youens-Clark K."/>
            <person name="Lutzoni F."/>
            <person name="Miadlikowska J."/>
            <person name="Eastwood D.C."/>
            <person name="Hamelin R.C."/>
            <person name="Grigoriev I.V."/>
            <person name="U'Ren J.M."/>
        </authorList>
    </citation>
    <scope>NUCLEOTIDE SEQUENCE [LARGE SCALE GENOMIC DNA]</scope>
    <source>
        <strain evidence="1 2">ER1909</strain>
    </source>
</reference>
<gene>
    <name evidence="1" type="ORF">F4821DRAFT_278687</name>
</gene>
<name>A0ACC0D157_9PEZI</name>
<evidence type="ECO:0000313" key="1">
    <source>
        <dbReference type="EMBL" id="KAI6086288.1"/>
    </source>
</evidence>
<dbReference type="Proteomes" id="UP001497680">
    <property type="component" value="Unassembled WGS sequence"/>
</dbReference>